<evidence type="ECO:0000256" key="7">
    <source>
        <dbReference type="ARBA" id="ARBA00022801"/>
    </source>
</evidence>
<dbReference type="Gene3D" id="3.30.450.20">
    <property type="entry name" value="PAS domain"/>
    <property type="match status" value="1"/>
</dbReference>
<dbReference type="CDD" id="cd00130">
    <property type="entry name" value="PAS"/>
    <property type="match status" value="1"/>
</dbReference>
<evidence type="ECO:0000256" key="12">
    <source>
        <dbReference type="ARBA" id="ARBA00039567"/>
    </source>
</evidence>
<dbReference type="PANTHER" id="PTHR43065">
    <property type="entry name" value="SENSOR HISTIDINE KINASE"/>
    <property type="match status" value="1"/>
</dbReference>
<dbReference type="SMART" id="SM00387">
    <property type="entry name" value="HATPase_c"/>
    <property type="match status" value="1"/>
</dbReference>
<dbReference type="PRINTS" id="PR00344">
    <property type="entry name" value="BCTRLSENSOR"/>
</dbReference>
<evidence type="ECO:0000256" key="8">
    <source>
        <dbReference type="ARBA" id="ARBA00022840"/>
    </source>
</evidence>
<dbReference type="InterPro" id="IPR003661">
    <property type="entry name" value="HisK_dim/P_dom"/>
</dbReference>
<keyword evidence="17" id="KW-1185">Reference proteome</keyword>
<evidence type="ECO:0000256" key="2">
    <source>
        <dbReference type="ARBA" id="ARBA00012438"/>
    </source>
</evidence>
<protein>
    <recommendedName>
        <fullName evidence="12">Sensory histidine kinase/phosphatase NtrB</fullName>
        <ecNumber evidence="2">2.7.13.3</ecNumber>
    </recommendedName>
    <alternativeName>
        <fullName evidence="13">Nitrogen regulation protein NR(II)</fullName>
    </alternativeName>
    <alternativeName>
        <fullName evidence="14">Nitrogen regulator II</fullName>
    </alternativeName>
</protein>
<keyword evidence="3" id="KW-0597">Phosphoprotein</keyword>
<dbReference type="EC" id="2.7.13.3" evidence="2"/>
<dbReference type="InterPro" id="IPR036097">
    <property type="entry name" value="HisK_dim/P_sf"/>
</dbReference>
<dbReference type="RefSeq" id="WP_341370421.1">
    <property type="nucleotide sequence ID" value="NZ_JBBPCO010000005.1"/>
</dbReference>
<dbReference type="InterPro" id="IPR000014">
    <property type="entry name" value="PAS"/>
</dbReference>
<dbReference type="PROSITE" id="PS50109">
    <property type="entry name" value="HIS_KIN"/>
    <property type="match status" value="1"/>
</dbReference>
<dbReference type="SUPFAM" id="SSF47384">
    <property type="entry name" value="Homodimeric domain of signal transducing histidine kinase"/>
    <property type="match status" value="1"/>
</dbReference>
<evidence type="ECO:0000259" key="15">
    <source>
        <dbReference type="PROSITE" id="PS50109"/>
    </source>
</evidence>
<evidence type="ECO:0000256" key="1">
    <source>
        <dbReference type="ARBA" id="ARBA00000085"/>
    </source>
</evidence>
<evidence type="ECO:0000313" key="16">
    <source>
        <dbReference type="EMBL" id="MEK8089362.1"/>
    </source>
</evidence>
<dbReference type="Pfam" id="PF02518">
    <property type="entry name" value="HATPase_c"/>
    <property type="match status" value="1"/>
</dbReference>
<keyword evidence="8" id="KW-0067">ATP-binding</keyword>
<keyword evidence="9" id="KW-0902">Two-component regulatory system</keyword>
<comment type="function">
    <text evidence="11">Member of the two-component regulatory system NtrB/NtrC, which controls expression of the nitrogen-regulated (ntr) genes in response to nitrogen limitation. Under conditions of nitrogen limitation, NtrB autophosphorylates and transfers the phosphoryl group to NtrC. In the presence of nitrogen, acts as a phosphatase that dephosphorylates and inactivates NtrC.</text>
</comment>
<dbReference type="InterPro" id="IPR005467">
    <property type="entry name" value="His_kinase_dom"/>
</dbReference>
<evidence type="ECO:0000256" key="13">
    <source>
        <dbReference type="ARBA" id="ARBA00042313"/>
    </source>
</evidence>
<dbReference type="Proteomes" id="UP001446205">
    <property type="component" value="Unassembled WGS sequence"/>
</dbReference>
<dbReference type="Pfam" id="PF00989">
    <property type="entry name" value="PAS"/>
    <property type="match status" value="1"/>
</dbReference>
<dbReference type="InterPro" id="IPR035965">
    <property type="entry name" value="PAS-like_dom_sf"/>
</dbReference>
<evidence type="ECO:0000256" key="5">
    <source>
        <dbReference type="ARBA" id="ARBA00022741"/>
    </source>
</evidence>
<keyword evidence="10" id="KW-0535">Nitrogen fixation</keyword>
<organism evidence="16 17">
    <name type="scientific">Thermithiobacillus plumbiphilus</name>
    <dbReference type="NCBI Taxonomy" id="1729899"/>
    <lineage>
        <taxon>Bacteria</taxon>
        <taxon>Pseudomonadati</taxon>
        <taxon>Pseudomonadota</taxon>
        <taxon>Acidithiobacillia</taxon>
        <taxon>Acidithiobacillales</taxon>
        <taxon>Thermithiobacillaceae</taxon>
        <taxon>Thermithiobacillus</taxon>
    </lineage>
</organism>
<comment type="catalytic activity">
    <reaction evidence="1">
        <text>ATP + protein L-histidine = ADP + protein N-phospho-L-histidine.</text>
        <dbReference type="EC" id="2.7.13.3"/>
    </reaction>
</comment>
<sequence length="368" mass="41077">MTIPTPNESQPDFPVEAVLEALSTAILVVDERMRICYLNLAAEDLLKTSLRHSHGQRLSSLIEVSPVLRGQFQEVLHSQAPVTHRGQSLRVSHWGEILVDLYVSPLSLALPTASTGARVLIELVRQDWHLRVSQEEMLLTQHVATQEVVRGLAHEIKNPLGGLRGAAQLLERHLEDANLKEYTHIIIKEADRLSRLLTRLQGAQDRPRLAPCNIHHVLEYVRRLVQPELPTGIDLRFDYDPSIPEFPADAEQLIQVFLNLVRNAVQALGQEGRIFLRTRVVRQFTIGARRHRLAVCAEVEDNGPGIPIEMQSRIFLPLVTGRPDGMGLGLSIVQSLVAGHKGTVELKSEPGLTRFSVILPMQTEEPSA</sequence>
<name>A0ABU9D745_9PROT</name>
<evidence type="ECO:0000313" key="17">
    <source>
        <dbReference type="Proteomes" id="UP001446205"/>
    </source>
</evidence>
<dbReference type="CDD" id="cd00082">
    <property type="entry name" value="HisKA"/>
    <property type="match status" value="1"/>
</dbReference>
<dbReference type="InterPro" id="IPR036890">
    <property type="entry name" value="HATPase_C_sf"/>
</dbReference>
<dbReference type="InterPro" id="IPR004358">
    <property type="entry name" value="Sig_transdc_His_kin-like_C"/>
</dbReference>
<keyword evidence="6" id="KW-0418">Kinase</keyword>
<evidence type="ECO:0000256" key="11">
    <source>
        <dbReference type="ARBA" id="ARBA00037696"/>
    </source>
</evidence>
<evidence type="ECO:0000256" key="9">
    <source>
        <dbReference type="ARBA" id="ARBA00023012"/>
    </source>
</evidence>
<dbReference type="EMBL" id="JBBPCO010000005">
    <property type="protein sequence ID" value="MEK8089362.1"/>
    <property type="molecule type" value="Genomic_DNA"/>
</dbReference>
<evidence type="ECO:0000256" key="6">
    <source>
        <dbReference type="ARBA" id="ARBA00022777"/>
    </source>
</evidence>
<accession>A0ABU9D745</accession>
<dbReference type="Gene3D" id="3.30.565.10">
    <property type="entry name" value="Histidine kinase-like ATPase, C-terminal domain"/>
    <property type="match status" value="1"/>
</dbReference>
<dbReference type="NCBIfam" id="NF008293">
    <property type="entry name" value="PRK11073.1"/>
    <property type="match status" value="1"/>
</dbReference>
<reference evidence="16 17" key="1">
    <citation type="submission" date="2024-04" db="EMBL/GenBank/DDBJ databases">
        <authorList>
            <person name="Abashina T."/>
            <person name="Shaikin A."/>
        </authorList>
    </citation>
    <scope>NUCLEOTIDE SEQUENCE [LARGE SCALE GENOMIC DNA]</scope>
    <source>
        <strain evidence="16 17">AAFK</strain>
    </source>
</reference>
<dbReference type="SUPFAM" id="SSF55785">
    <property type="entry name" value="PYP-like sensor domain (PAS domain)"/>
    <property type="match status" value="1"/>
</dbReference>
<dbReference type="Gene3D" id="1.10.287.130">
    <property type="match status" value="1"/>
</dbReference>
<evidence type="ECO:0000256" key="4">
    <source>
        <dbReference type="ARBA" id="ARBA00022679"/>
    </source>
</evidence>
<feature type="domain" description="Histidine kinase" evidence="15">
    <location>
        <begin position="151"/>
        <end position="363"/>
    </location>
</feature>
<keyword evidence="7" id="KW-0378">Hydrolase</keyword>
<gene>
    <name evidence="16" type="primary">glnL</name>
    <name evidence="16" type="ORF">WOB96_06235</name>
</gene>
<dbReference type="SMART" id="SM00388">
    <property type="entry name" value="HisKA"/>
    <property type="match status" value="1"/>
</dbReference>
<dbReference type="PANTHER" id="PTHR43065:SF16">
    <property type="entry name" value="SENSORY HISTIDINE KINASE_PHOSPHATASE NTRB"/>
    <property type="match status" value="1"/>
</dbReference>
<keyword evidence="4" id="KW-0808">Transferase</keyword>
<proteinExistence type="predicted"/>
<evidence type="ECO:0000256" key="3">
    <source>
        <dbReference type="ARBA" id="ARBA00022553"/>
    </source>
</evidence>
<evidence type="ECO:0000256" key="14">
    <source>
        <dbReference type="ARBA" id="ARBA00043094"/>
    </source>
</evidence>
<comment type="caution">
    <text evidence="16">The sequence shown here is derived from an EMBL/GenBank/DDBJ whole genome shotgun (WGS) entry which is preliminary data.</text>
</comment>
<keyword evidence="5" id="KW-0547">Nucleotide-binding</keyword>
<dbReference type="InterPro" id="IPR003594">
    <property type="entry name" value="HATPase_dom"/>
</dbReference>
<dbReference type="SUPFAM" id="SSF55874">
    <property type="entry name" value="ATPase domain of HSP90 chaperone/DNA topoisomerase II/histidine kinase"/>
    <property type="match status" value="1"/>
</dbReference>
<evidence type="ECO:0000256" key="10">
    <source>
        <dbReference type="ARBA" id="ARBA00023231"/>
    </source>
</evidence>
<dbReference type="InterPro" id="IPR013767">
    <property type="entry name" value="PAS_fold"/>
</dbReference>
<dbReference type="Pfam" id="PF00512">
    <property type="entry name" value="HisKA"/>
    <property type="match status" value="1"/>
</dbReference>